<comment type="caution">
    <text evidence="2">The sequence shown here is derived from an EMBL/GenBank/DDBJ whole genome shotgun (WGS) entry which is preliminary data.</text>
</comment>
<accession>A0A250XDF3</accession>
<keyword evidence="3" id="KW-1185">Reference proteome</keyword>
<evidence type="ECO:0000313" key="3">
    <source>
        <dbReference type="Proteomes" id="UP000232323"/>
    </source>
</evidence>
<protein>
    <submittedName>
        <fullName evidence="2">Uncharacterized protein</fullName>
    </submittedName>
</protein>
<name>A0A250XDF3_9CHLO</name>
<gene>
    <name evidence="2" type="ORF">CEUSTIGMA_g8548.t1</name>
</gene>
<dbReference type="AlphaFoldDB" id="A0A250XDF3"/>
<proteinExistence type="predicted"/>
<evidence type="ECO:0000256" key="1">
    <source>
        <dbReference type="SAM" id="MobiDB-lite"/>
    </source>
</evidence>
<dbReference type="EMBL" id="BEGY01000061">
    <property type="protein sequence ID" value="GAX81114.1"/>
    <property type="molecule type" value="Genomic_DNA"/>
</dbReference>
<dbReference type="Proteomes" id="UP000232323">
    <property type="component" value="Unassembled WGS sequence"/>
</dbReference>
<dbReference type="OrthoDB" id="1909330at2759"/>
<reference evidence="2 3" key="1">
    <citation type="submission" date="2017-08" db="EMBL/GenBank/DDBJ databases">
        <title>Acidophilic green algal genome provides insights into adaptation to an acidic environment.</title>
        <authorList>
            <person name="Hirooka S."/>
            <person name="Hirose Y."/>
            <person name="Kanesaki Y."/>
            <person name="Higuchi S."/>
            <person name="Fujiwara T."/>
            <person name="Onuma R."/>
            <person name="Era A."/>
            <person name="Ohbayashi R."/>
            <person name="Uzuka A."/>
            <person name="Nozaki H."/>
            <person name="Yoshikawa H."/>
            <person name="Miyagishima S.Y."/>
        </authorList>
    </citation>
    <scope>NUCLEOTIDE SEQUENCE [LARGE SCALE GENOMIC DNA]</scope>
    <source>
        <strain evidence="2 3">NIES-2499</strain>
    </source>
</reference>
<organism evidence="2 3">
    <name type="scientific">Chlamydomonas eustigma</name>
    <dbReference type="NCBI Taxonomy" id="1157962"/>
    <lineage>
        <taxon>Eukaryota</taxon>
        <taxon>Viridiplantae</taxon>
        <taxon>Chlorophyta</taxon>
        <taxon>core chlorophytes</taxon>
        <taxon>Chlorophyceae</taxon>
        <taxon>CS clade</taxon>
        <taxon>Chlamydomonadales</taxon>
        <taxon>Chlamydomonadaceae</taxon>
        <taxon>Chlamydomonas</taxon>
    </lineage>
</organism>
<evidence type="ECO:0000313" key="2">
    <source>
        <dbReference type="EMBL" id="GAX81114.1"/>
    </source>
</evidence>
<feature type="region of interest" description="Disordered" evidence="1">
    <location>
        <begin position="45"/>
        <end position="64"/>
    </location>
</feature>
<sequence length="267" mass="30144">MSSLKYSLRNECNEPLDIEAQRRDRIEENKRRLLELGLLQAQKQISDAVRNSKKSQEPRKRKPSNFGAFIAKEFQYEPRRSGRVQSLPPKVYNMDYIFRDMSADDTRLSKDGGSKRLRLLERGNSSRVTRNSDGWQPWMGIASFKAADKAKEAAHVLLTELQQKGVEACIKEMSDSQVSGGFWCQLPMGFCGQFQMTKRTMRLHYGDEATEVVFLPRPGGGGGSQGGGVLLPFCKSSFQMMQLCLRRWMSSSSGRTCLGHMTMTPPG</sequence>